<proteinExistence type="predicted"/>
<dbReference type="RefSeq" id="WP_132129066.1">
    <property type="nucleotide sequence ID" value="NZ_CP042432.1"/>
</dbReference>
<evidence type="ECO:0000313" key="2">
    <source>
        <dbReference type="EMBL" id="TCS87268.1"/>
    </source>
</evidence>
<dbReference type="SUPFAM" id="SSF109998">
    <property type="entry name" value="Triger factor/SurA peptide-binding domain-like"/>
    <property type="match status" value="1"/>
</dbReference>
<dbReference type="PIRSF" id="PIRSF003095">
    <property type="entry name" value="Trigger_factor"/>
    <property type="match status" value="1"/>
</dbReference>
<evidence type="ECO:0000313" key="3">
    <source>
        <dbReference type="Proteomes" id="UP000295807"/>
    </source>
</evidence>
<dbReference type="GO" id="GO:0003755">
    <property type="term" value="F:peptidyl-prolyl cis-trans isomerase activity"/>
    <property type="evidence" value="ECO:0007669"/>
    <property type="project" value="TreeGrafter"/>
</dbReference>
<dbReference type="Gene3D" id="1.10.3120.10">
    <property type="entry name" value="Trigger factor, C-terminal domain"/>
    <property type="match status" value="1"/>
</dbReference>
<keyword evidence="3" id="KW-1185">Reference proteome</keyword>
<evidence type="ECO:0000259" key="1">
    <source>
        <dbReference type="Pfam" id="PF05697"/>
    </source>
</evidence>
<dbReference type="SUPFAM" id="SSF102735">
    <property type="entry name" value="Trigger factor ribosome-binding domain"/>
    <property type="match status" value="1"/>
</dbReference>
<dbReference type="GO" id="GO:0051083">
    <property type="term" value="P:'de novo' cotranslational protein folding"/>
    <property type="evidence" value="ECO:0007669"/>
    <property type="project" value="TreeGrafter"/>
</dbReference>
<dbReference type="Gene3D" id="3.30.70.1050">
    <property type="entry name" value="Trigger factor ribosome-binding domain"/>
    <property type="match status" value="1"/>
</dbReference>
<dbReference type="NCBIfam" id="TIGR00115">
    <property type="entry name" value="tig"/>
    <property type="match status" value="1"/>
</dbReference>
<organism evidence="2 3">
    <name type="scientific">Anseongella ginsenosidimutans</name>
    <dbReference type="NCBI Taxonomy" id="496056"/>
    <lineage>
        <taxon>Bacteria</taxon>
        <taxon>Pseudomonadati</taxon>
        <taxon>Bacteroidota</taxon>
        <taxon>Sphingobacteriia</taxon>
        <taxon>Sphingobacteriales</taxon>
        <taxon>Sphingobacteriaceae</taxon>
        <taxon>Anseongella</taxon>
    </lineage>
</organism>
<dbReference type="InterPro" id="IPR036611">
    <property type="entry name" value="Trigger_fac_ribosome-bd_sf"/>
</dbReference>
<gene>
    <name evidence="2" type="ORF">EDD80_10582</name>
</gene>
<dbReference type="AlphaFoldDB" id="A0A4R3KQR7"/>
<protein>
    <submittedName>
        <fullName evidence="2">Trigger factor</fullName>
    </submittedName>
</protein>
<dbReference type="InterPro" id="IPR005215">
    <property type="entry name" value="Trig_fac"/>
</dbReference>
<dbReference type="GO" id="GO:0043022">
    <property type="term" value="F:ribosome binding"/>
    <property type="evidence" value="ECO:0007669"/>
    <property type="project" value="TreeGrafter"/>
</dbReference>
<dbReference type="OrthoDB" id="9767721at2"/>
<dbReference type="InterPro" id="IPR008881">
    <property type="entry name" value="Trigger_fac_ribosome-bd_bac"/>
</dbReference>
<reference evidence="2 3" key="1">
    <citation type="submission" date="2019-03" db="EMBL/GenBank/DDBJ databases">
        <title>Genomic Encyclopedia of Type Strains, Phase IV (KMG-IV): sequencing the most valuable type-strain genomes for metagenomic binning, comparative biology and taxonomic classification.</title>
        <authorList>
            <person name="Goeker M."/>
        </authorList>
    </citation>
    <scope>NUCLEOTIDE SEQUENCE [LARGE SCALE GENOMIC DNA]</scope>
    <source>
        <strain evidence="2 3">DSM 21100</strain>
    </source>
</reference>
<comment type="caution">
    <text evidence="2">The sequence shown here is derived from an EMBL/GenBank/DDBJ whole genome shotgun (WGS) entry which is preliminary data.</text>
</comment>
<name>A0A4R3KQR7_9SPHI</name>
<dbReference type="PANTHER" id="PTHR30560:SF3">
    <property type="entry name" value="TRIGGER FACTOR-LIKE PROTEIN TIG, CHLOROPLASTIC"/>
    <property type="match status" value="1"/>
</dbReference>
<accession>A0A4R3KQR7</accession>
<dbReference type="Pfam" id="PF05697">
    <property type="entry name" value="Trigger_N"/>
    <property type="match status" value="1"/>
</dbReference>
<feature type="domain" description="Trigger factor ribosome-binding bacterial" evidence="1">
    <location>
        <begin position="1"/>
        <end position="149"/>
    </location>
</feature>
<dbReference type="GO" id="GO:0044183">
    <property type="term" value="F:protein folding chaperone"/>
    <property type="evidence" value="ECO:0007669"/>
    <property type="project" value="TreeGrafter"/>
</dbReference>
<dbReference type="Proteomes" id="UP000295807">
    <property type="component" value="Unassembled WGS sequence"/>
</dbReference>
<sequence length="450" mass="51810">MNITQEKTGELNALVTINIEAEDYREQVEKAIKSYSKKVRIPGFRPGMVPKGHIKKLYGKSILLEEINNLLSDSLNNYISENKLEILGQPLPKAADDKEFKWDFGEAFDFSYELGLAPDFDAKFSDKDKFTLYRVKADEETVNNRIKNLRRGYGKVSNPEESAEGDVINGVFTQLATDKTVMEEGIEAPGTLRLELVEDKKILKSLTGLKEGDEVDIDLHKAFKEDASHKISHLLNIEEDIAKDLKSEFRLKVKGINRMEEAELNEEFFKKVFPEGDVSTEEEMREKVAKEVEDVMGSHADNKLQSDIYAHALEKFKIELPDDFLQRWLKATNENIPDEQIEKEYPDFAKNLRLTLLENKILKESGVEVKSEDIIALAKEKIAAQFRMYSANMPLTDEQLSEYAVNFLQDRERANQLYEEIRSKTVFEQVKSQVKLNEKEISYKDFLELK</sequence>
<dbReference type="GO" id="GO:0015031">
    <property type="term" value="P:protein transport"/>
    <property type="evidence" value="ECO:0007669"/>
    <property type="project" value="InterPro"/>
</dbReference>
<dbReference type="PANTHER" id="PTHR30560">
    <property type="entry name" value="TRIGGER FACTOR CHAPERONE AND PEPTIDYL-PROLYL CIS/TRANS ISOMERASE"/>
    <property type="match status" value="1"/>
</dbReference>
<dbReference type="InterPro" id="IPR027304">
    <property type="entry name" value="Trigger_fact/SurA_dom_sf"/>
</dbReference>
<dbReference type="InterPro" id="IPR037041">
    <property type="entry name" value="Trigger_fac_C_sf"/>
</dbReference>
<dbReference type="GO" id="GO:0043335">
    <property type="term" value="P:protein unfolding"/>
    <property type="evidence" value="ECO:0007669"/>
    <property type="project" value="TreeGrafter"/>
</dbReference>
<dbReference type="EMBL" id="SMAD01000005">
    <property type="protein sequence ID" value="TCS87268.1"/>
    <property type="molecule type" value="Genomic_DNA"/>
</dbReference>